<proteinExistence type="predicted"/>
<dbReference type="RefSeq" id="WP_135660669.1">
    <property type="nucleotide sequence ID" value="NZ_RQHF01000038.1"/>
</dbReference>
<gene>
    <name evidence="1" type="ORF">EHQ95_17545</name>
</gene>
<name>A0ABY2NJJ5_9LEPT</name>
<sequence length="182" mass="21249">MNMTNFKNSRQLLIVSILASVLNSCYNYQFKSITHIKLERDFPVKSNINVIFGDGFYIRNGYNKAMVGINSELKKCNNISREINVKLFEYKFLNYSSKDKLPLNEEKIDMNLMLHNFSDINDELTEAELVAYSKHQNDLLFRIKFNMSRSLAPIYRTFYYHDPGIESGMSLGKEICQLLSKK</sequence>
<organism evidence="1 2">
    <name type="scientific">Leptospira vanthielii</name>
    <dbReference type="NCBI Taxonomy" id="293085"/>
    <lineage>
        <taxon>Bacteria</taxon>
        <taxon>Pseudomonadati</taxon>
        <taxon>Spirochaetota</taxon>
        <taxon>Spirochaetia</taxon>
        <taxon>Leptospirales</taxon>
        <taxon>Leptospiraceae</taxon>
        <taxon>Leptospira</taxon>
    </lineage>
</organism>
<reference evidence="2" key="1">
    <citation type="journal article" date="2019" name="PLoS Negl. Trop. Dis.">
        <title>Revisiting the worldwide diversity of Leptospira species in the environment.</title>
        <authorList>
            <person name="Vincent A.T."/>
            <person name="Schiettekatte O."/>
            <person name="Bourhy P."/>
            <person name="Veyrier F.J."/>
            <person name="Picardeau M."/>
        </authorList>
    </citation>
    <scope>NUCLEOTIDE SEQUENCE [LARGE SCALE GENOMIC DNA]</scope>
    <source>
        <strain evidence="2">201601955</strain>
    </source>
</reference>
<evidence type="ECO:0000313" key="2">
    <source>
        <dbReference type="Proteomes" id="UP000298112"/>
    </source>
</evidence>
<dbReference type="Proteomes" id="UP000298112">
    <property type="component" value="Unassembled WGS sequence"/>
</dbReference>
<keyword evidence="2" id="KW-1185">Reference proteome</keyword>
<dbReference type="EMBL" id="RQHF01000038">
    <property type="protein sequence ID" value="TGM45990.1"/>
    <property type="molecule type" value="Genomic_DNA"/>
</dbReference>
<protein>
    <recommendedName>
        <fullName evidence="3">Lipoprotein</fullName>
    </recommendedName>
</protein>
<comment type="caution">
    <text evidence="1">The sequence shown here is derived from an EMBL/GenBank/DDBJ whole genome shotgun (WGS) entry which is preliminary data.</text>
</comment>
<evidence type="ECO:0000313" key="1">
    <source>
        <dbReference type="EMBL" id="TGM45990.1"/>
    </source>
</evidence>
<accession>A0ABY2NJJ5</accession>
<evidence type="ECO:0008006" key="3">
    <source>
        <dbReference type="Google" id="ProtNLM"/>
    </source>
</evidence>